<dbReference type="PANTHER" id="PTHR33564:SF15">
    <property type="entry name" value="PROTEIN, PUTATIVE-RELATED"/>
    <property type="match status" value="1"/>
</dbReference>
<dbReference type="Pfam" id="PF05514">
    <property type="entry name" value="HR_lesion"/>
    <property type="match status" value="1"/>
</dbReference>
<protein>
    <submittedName>
        <fullName evidence="3">Uncharacterized protein</fullName>
    </submittedName>
</protein>
<dbReference type="PANTHER" id="PTHR33564">
    <property type="entry name" value="TRANSMEMBRANE PROTEIN"/>
    <property type="match status" value="1"/>
</dbReference>
<accession>A0A8J4Q8T3</accession>
<evidence type="ECO:0000256" key="1">
    <source>
        <dbReference type="SAM" id="MobiDB-lite"/>
    </source>
</evidence>
<evidence type="ECO:0000256" key="2">
    <source>
        <dbReference type="SAM" id="Phobius"/>
    </source>
</evidence>
<feature type="region of interest" description="Disordered" evidence="1">
    <location>
        <begin position="54"/>
        <end position="84"/>
    </location>
</feature>
<proteinExistence type="predicted"/>
<keyword evidence="2" id="KW-1133">Transmembrane helix</keyword>
<evidence type="ECO:0000313" key="4">
    <source>
        <dbReference type="Proteomes" id="UP000737018"/>
    </source>
</evidence>
<dbReference type="EMBL" id="JRKL02013087">
    <property type="protein sequence ID" value="KAF3943129.1"/>
    <property type="molecule type" value="Genomic_DNA"/>
</dbReference>
<keyword evidence="2" id="KW-0812">Transmembrane</keyword>
<feature type="transmembrane region" description="Helical" evidence="2">
    <location>
        <begin position="147"/>
        <end position="170"/>
    </location>
</feature>
<organism evidence="3 4">
    <name type="scientific">Castanea mollissima</name>
    <name type="common">Chinese chestnut</name>
    <dbReference type="NCBI Taxonomy" id="60419"/>
    <lineage>
        <taxon>Eukaryota</taxon>
        <taxon>Viridiplantae</taxon>
        <taxon>Streptophyta</taxon>
        <taxon>Embryophyta</taxon>
        <taxon>Tracheophyta</taxon>
        <taxon>Spermatophyta</taxon>
        <taxon>Magnoliopsida</taxon>
        <taxon>eudicotyledons</taxon>
        <taxon>Gunneridae</taxon>
        <taxon>Pentapetalae</taxon>
        <taxon>rosids</taxon>
        <taxon>fabids</taxon>
        <taxon>Fagales</taxon>
        <taxon>Fagaceae</taxon>
        <taxon>Castanea</taxon>
    </lineage>
</organism>
<dbReference type="InterPro" id="IPR008637">
    <property type="entry name" value="HR_lesion"/>
</dbReference>
<keyword evidence="2" id="KW-0472">Membrane</keyword>
<gene>
    <name evidence="3" type="ORF">CMV_030278</name>
</gene>
<keyword evidence="4" id="KW-1185">Reference proteome</keyword>
<sequence>MSSISHGLVLATAMVVSSTVLYLSCRQRSFPLSHLSRNQNSQQPQKLILRSCLHSGEKKRERKKKKKVQFAENVKEPSGNGEEYRKGQMKMKLNKFIEGNCRNKTPTISGMQENRIALYNGILKDRVPTIYSFICAFSQQEFKIKHLVTAVIVLKGLGVLLFIFGISLGAKQGVTACLKFTFFFPWSNIGIVKG</sequence>
<comment type="caution">
    <text evidence="3">The sequence shown here is derived from an EMBL/GenBank/DDBJ whole genome shotgun (WGS) entry which is preliminary data.</text>
</comment>
<evidence type="ECO:0000313" key="3">
    <source>
        <dbReference type="EMBL" id="KAF3943129.1"/>
    </source>
</evidence>
<name>A0A8J4Q8T3_9ROSI</name>
<dbReference type="AlphaFoldDB" id="A0A8J4Q8T3"/>
<feature type="transmembrane region" description="Helical" evidence="2">
    <location>
        <begin position="6"/>
        <end position="25"/>
    </location>
</feature>
<dbReference type="OrthoDB" id="695890at2759"/>
<dbReference type="Proteomes" id="UP000737018">
    <property type="component" value="Unassembled WGS sequence"/>
</dbReference>
<reference evidence="3" key="1">
    <citation type="submission" date="2020-03" db="EMBL/GenBank/DDBJ databases">
        <title>Castanea mollissima Vanexum genome sequencing.</title>
        <authorList>
            <person name="Staton M."/>
        </authorList>
    </citation>
    <scope>NUCLEOTIDE SEQUENCE</scope>
    <source>
        <tissue evidence="3">Leaf</tissue>
    </source>
</reference>